<dbReference type="EMBL" id="RCSX01000013">
    <property type="protein sequence ID" value="KAF7926908.1"/>
    <property type="molecule type" value="Genomic_DNA"/>
</dbReference>
<comment type="caution">
    <text evidence="2">The sequence shown here is derived from an EMBL/GenBank/DDBJ whole genome shotgun (WGS) entry which is preliminary data.</text>
</comment>
<accession>A0ABQ7IKV9</accession>
<feature type="region of interest" description="Disordered" evidence="1">
    <location>
        <begin position="110"/>
        <end position="131"/>
    </location>
</feature>
<evidence type="ECO:0008006" key="4">
    <source>
        <dbReference type="Google" id="ProtNLM"/>
    </source>
</evidence>
<proteinExistence type="predicted"/>
<evidence type="ECO:0000313" key="3">
    <source>
        <dbReference type="Proteomes" id="UP000783213"/>
    </source>
</evidence>
<feature type="region of interest" description="Disordered" evidence="1">
    <location>
        <begin position="267"/>
        <end position="354"/>
    </location>
</feature>
<sequence length="403" mass="44543">MTILKSPRWIRPEREFLETLYEAQSSQKLTNHTLYQMYLTKQARHLPGGDLHLSEPWPQRPVSLPIFLSKYRKCYRRVHEKAEAAAIRQARILEIQAQIQEQVPVQATQGQEQVPVQSPQGQEQVPVQAPPRPQQVPLQAPMPGPIHQAPRLSLPPGAIRIPGNSIRIPGSNTRFPHHTYLLPDHRILLPNGLIITRSPSGTLPSTQSPESQALQRAAALSLARAHLLPPRRPTNMQLPLPRIRQVLGRELQGRAHLNATAIARASASAAHFPQYRQRSAAPGPSVPMRTEAISHRAAVHVSRQRQRSPAPEPSLRLSARGSREQPISLIDDEDSSPTAEKMPDSKSGSRDQTPLFARAFRTLTVGDEKSSPTSVVRLANGIHPIPSSPVVSAGPMDLGRILN</sequence>
<evidence type="ECO:0000256" key="1">
    <source>
        <dbReference type="SAM" id="MobiDB-lite"/>
    </source>
</evidence>
<organism evidence="2 3">
    <name type="scientific">Botrytis deweyae</name>
    <dbReference type="NCBI Taxonomy" id="2478750"/>
    <lineage>
        <taxon>Eukaryota</taxon>
        <taxon>Fungi</taxon>
        <taxon>Dikarya</taxon>
        <taxon>Ascomycota</taxon>
        <taxon>Pezizomycotina</taxon>
        <taxon>Leotiomycetes</taxon>
        <taxon>Helotiales</taxon>
        <taxon>Sclerotiniaceae</taxon>
        <taxon>Botrytis</taxon>
    </lineage>
</organism>
<dbReference type="GeneID" id="62233066"/>
<protein>
    <recommendedName>
        <fullName evidence="4">ARID domain-containing protein</fullName>
    </recommendedName>
</protein>
<feature type="compositionally biased region" description="Polar residues" evidence="1">
    <location>
        <begin position="110"/>
        <end position="121"/>
    </location>
</feature>
<evidence type="ECO:0000313" key="2">
    <source>
        <dbReference type="EMBL" id="KAF7926908.1"/>
    </source>
</evidence>
<keyword evidence="3" id="KW-1185">Reference proteome</keyword>
<reference evidence="2 3" key="1">
    <citation type="journal article" date="2020" name="Genome Biol. Evol.">
        <title>Comparative genomics of Sclerotiniaceae.</title>
        <authorList>
            <person name="Valero Jimenez C.A."/>
            <person name="Steentjes M."/>
            <person name="Scholten O.E."/>
            <person name="Van Kan J.A.L."/>
        </authorList>
    </citation>
    <scope>NUCLEOTIDE SEQUENCE [LARGE SCALE GENOMIC DNA]</scope>
    <source>
        <strain evidence="2 3">B1</strain>
    </source>
</reference>
<dbReference type="Proteomes" id="UP000783213">
    <property type="component" value="Unassembled WGS sequence"/>
</dbReference>
<dbReference type="RefSeq" id="XP_038809705.1">
    <property type="nucleotide sequence ID" value="XM_038953915.1"/>
</dbReference>
<gene>
    <name evidence="2" type="ORF">EAE98_006292</name>
</gene>
<name>A0ABQ7IKV9_9HELO</name>